<accession>A0A2P4UF11</accession>
<keyword evidence="3" id="KW-0804">Transcription</keyword>
<dbReference type="InterPro" id="IPR049445">
    <property type="entry name" value="TetR_SbtR-like_C"/>
</dbReference>
<evidence type="ECO:0000256" key="2">
    <source>
        <dbReference type="ARBA" id="ARBA00023125"/>
    </source>
</evidence>
<evidence type="ECO:0000256" key="3">
    <source>
        <dbReference type="ARBA" id="ARBA00023163"/>
    </source>
</evidence>
<evidence type="ECO:0000313" key="7">
    <source>
        <dbReference type="Proteomes" id="UP000242367"/>
    </source>
</evidence>
<dbReference type="PANTHER" id="PTHR30055:SF234">
    <property type="entry name" value="HTH-TYPE TRANSCRIPTIONAL REGULATOR BETI"/>
    <property type="match status" value="1"/>
</dbReference>
<dbReference type="InterPro" id="IPR036271">
    <property type="entry name" value="Tet_transcr_reg_TetR-rel_C_sf"/>
</dbReference>
<feature type="domain" description="HTH tetR-type" evidence="5">
    <location>
        <begin position="12"/>
        <end position="71"/>
    </location>
</feature>
<dbReference type="Proteomes" id="UP000242367">
    <property type="component" value="Unassembled WGS sequence"/>
</dbReference>
<reference evidence="6 7" key="1">
    <citation type="journal article" date="2017" name="Chemistry">
        <title>Isolation, Biosynthesis and Chemical Modifications of Rubterolones A-F: Rare Tropolone Alkaloids from Actinomadura sp. 5-2.</title>
        <authorList>
            <person name="Guo H."/>
            <person name="Benndorf R."/>
            <person name="Leichnitz D."/>
            <person name="Klassen J.L."/>
            <person name="Vollmers J."/>
            <person name="Gorls H."/>
            <person name="Steinacker M."/>
            <person name="Weigel C."/>
            <person name="Dahse H.M."/>
            <person name="Kaster A.K."/>
            <person name="de Beer Z.W."/>
            <person name="Poulsen M."/>
            <person name="Beemelmanns C."/>
        </authorList>
    </citation>
    <scope>NUCLEOTIDE SEQUENCE [LARGE SCALE GENOMIC DNA]</scope>
    <source>
        <strain evidence="6 7">5-2</strain>
    </source>
</reference>
<dbReference type="Pfam" id="PF21597">
    <property type="entry name" value="TetR_C_43"/>
    <property type="match status" value="1"/>
</dbReference>
<dbReference type="Gene3D" id="1.10.357.10">
    <property type="entry name" value="Tetracycline Repressor, domain 2"/>
    <property type="match status" value="1"/>
</dbReference>
<keyword evidence="7" id="KW-1185">Reference proteome</keyword>
<dbReference type="InterPro" id="IPR050109">
    <property type="entry name" value="HTH-type_TetR-like_transc_reg"/>
</dbReference>
<dbReference type="GO" id="GO:0000976">
    <property type="term" value="F:transcription cis-regulatory region binding"/>
    <property type="evidence" value="ECO:0007669"/>
    <property type="project" value="TreeGrafter"/>
</dbReference>
<dbReference type="GO" id="GO:0003700">
    <property type="term" value="F:DNA-binding transcription factor activity"/>
    <property type="evidence" value="ECO:0007669"/>
    <property type="project" value="TreeGrafter"/>
</dbReference>
<dbReference type="SUPFAM" id="SSF46689">
    <property type="entry name" value="Homeodomain-like"/>
    <property type="match status" value="1"/>
</dbReference>
<name>A0A2P4UF11_9ACTN</name>
<evidence type="ECO:0000256" key="4">
    <source>
        <dbReference type="PROSITE-ProRule" id="PRU00335"/>
    </source>
</evidence>
<evidence type="ECO:0000313" key="6">
    <source>
        <dbReference type="EMBL" id="POM23621.1"/>
    </source>
</evidence>
<dbReference type="InterPro" id="IPR009057">
    <property type="entry name" value="Homeodomain-like_sf"/>
</dbReference>
<keyword evidence="2 4" id="KW-0238">DNA-binding</keyword>
<organism evidence="6 7">
    <name type="scientific">Actinomadura rubteroloni</name>
    <dbReference type="NCBI Taxonomy" id="1926885"/>
    <lineage>
        <taxon>Bacteria</taxon>
        <taxon>Bacillati</taxon>
        <taxon>Actinomycetota</taxon>
        <taxon>Actinomycetes</taxon>
        <taxon>Streptosporangiales</taxon>
        <taxon>Thermomonosporaceae</taxon>
        <taxon>Actinomadura</taxon>
    </lineage>
</organism>
<dbReference type="RefSeq" id="WP_103565213.1">
    <property type="nucleotide sequence ID" value="NZ_MTBP01000003.1"/>
</dbReference>
<dbReference type="PRINTS" id="PR00455">
    <property type="entry name" value="HTHTETR"/>
</dbReference>
<dbReference type="SUPFAM" id="SSF48498">
    <property type="entry name" value="Tetracyclin repressor-like, C-terminal domain"/>
    <property type="match status" value="1"/>
</dbReference>
<gene>
    <name evidence="6" type="primary">kstR2_9</name>
    <name evidence="6" type="ORF">BTM25_47800</name>
</gene>
<keyword evidence="1" id="KW-0805">Transcription regulation</keyword>
<dbReference type="Pfam" id="PF00440">
    <property type="entry name" value="TetR_N"/>
    <property type="match status" value="1"/>
</dbReference>
<dbReference type="InterPro" id="IPR001647">
    <property type="entry name" value="HTH_TetR"/>
</dbReference>
<dbReference type="PROSITE" id="PS50977">
    <property type="entry name" value="HTH_TETR_2"/>
    <property type="match status" value="1"/>
</dbReference>
<sequence length="185" mass="20274">MPPARPLRADARQNESRLLEVAARAFARSGPDASLKAIAQEAGVGIGTLYRRFPSRETLIEAVYRSEVDRLCATAPALLERLEPLDALREWMERFVDFMAAKHAMGDALRAVLTSEDDRMRTRGLLRDALAVLLRAGAERGTIRPEVDAHDLLLVLGGIALIAEGPDRRDLAVRLLGLVTDGVRA</sequence>
<evidence type="ECO:0000259" key="5">
    <source>
        <dbReference type="PROSITE" id="PS50977"/>
    </source>
</evidence>
<feature type="DNA-binding region" description="H-T-H motif" evidence="4">
    <location>
        <begin position="34"/>
        <end position="53"/>
    </location>
</feature>
<protein>
    <submittedName>
        <fullName evidence="6">HTH-type transcriptional repressor KstR2</fullName>
    </submittedName>
</protein>
<evidence type="ECO:0000256" key="1">
    <source>
        <dbReference type="ARBA" id="ARBA00023015"/>
    </source>
</evidence>
<dbReference type="EMBL" id="MTBP01000003">
    <property type="protein sequence ID" value="POM23621.1"/>
    <property type="molecule type" value="Genomic_DNA"/>
</dbReference>
<dbReference type="AlphaFoldDB" id="A0A2P4UF11"/>
<proteinExistence type="predicted"/>
<comment type="caution">
    <text evidence="6">The sequence shown here is derived from an EMBL/GenBank/DDBJ whole genome shotgun (WGS) entry which is preliminary data.</text>
</comment>
<dbReference type="PANTHER" id="PTHR30055">
    <property type="entry name" value="HTH-TYPE TRANSCRIPTIONAL REGULATOR RUTR"/>
    <property type="match status" value="1"/>
</dbReference>